<keyword evidence="2" id="KW-0677">Repeat</keyword>
<sequence length="275" mass="30954">MGHTAPVMCMQINDSRLYSGSCDKSIRVWSLELFRCLSVISGNISAVKLISVFASRLISVGKVIFSIIQGARVALVWNLMSKKAASPKVLDKHASIITAIAQDHQYIVTACSNSRIVLWRSDTLEMLTSINDYRRGIKCLSYIFPFIFTVSSDRALRVVDIRTKTRIFTSASQTENIRSLAVNENILLLGTQHGHALKFDITHMGLNVKPVEKYLDILNEREDIEIGFGPVYSMNICGAKILYLTSKNFLTVYNYLDSSWDHSSIRKSRITLSTY</sequence>
<dbReference type="GO" id="GO:0005737">
    <property type="term" value="C:cytoplasm"/>
    <property type="evidence" value="ECO:0007669"/>
    <property type="project" value="TreeGrafter"/>
</dbReference>
<dbReference type="GO" id="GO:0043130">
    <property type="term" value="F:ubiquitin binding"/>
    <property type="evidence" value="ECO:0007669"/>
    <property type="project" value="TreeGrafter"/>
</dbReference>
<evidence type="ECO:0000313" key="4">
    <source>
        <dbReference type="EMBL" id="KII72026.1"/>
    </source>
</evidence>
<dbReference type="Proteomes" id="UP000031668">
    <property type="component" value="Unassembled WGS sequence"/>
</dbReference>
<reference evidence="4 5" key="1">
    <citation type="journal article" date="2014" name="Genome Biol. Evol.">
        <title>The genome of the myxosporean Thelohanellus kitauei shows adaptations to nutrient acquisition within its fish host.</title>
        <authorList>
            <person name="Yang Y."/>
            <person name="Xiong J."/>
            <person name="Zhou Z."/>
            <person name="Huo F."/>
            <person name="Miao W."/>
            <person name="Ran C."/>
            <person name="Liu Y."/>
            <person name="Zhang J."/>
            <person name="Feng J."/>
            <person name="Wang M."/>
            <person name="Wang M."/>
            <person name="Wang L."/>
            <person name="Yao B."/>
        </authorList>
    </citation>
    <scope>NUCLEOTIDE SEQUENCE [LARGE SCALE GENOMIC DNA]</scope>
    <source>
        <strain evidence="4">Wuqing</strain>
    </source>
</reference>
<dbReference type="PROSITE" id="PS50294">
    <property type="entry name" value="WD_REPEATS_REGION"/>
    <property type="match status" value="1"/>
</dbReference>
<dbReference type="InterPro" id="IPR036322">
    <property type="entry name" value="WD40_repeat_dom_sf"/>
</dbReference>
<dbReference type="EMBL" id="JWZT01001455">
    <property type="protein sequence ID" value="KII72026.1"/>
    <property type="molecule type" value="Genomic_DNA"/>
</dbReference>
<dbReference type="Pfam" id="PF00400">
    <property type="entry name" value="WD40"/>
    <property type="match status" value="2"/>
</dbReference>
<organism evidence="4 5">
    <name type="scientific">Thelohanellus kitauei</name>
    <name type="common">Myxosporean</name>
    <dbReference type="NCBI Taxonomy" id="669202"/>
    <lineage>
        <taxon>Eukaryota</taxon>
        <taxon>Metazoa</taxon>
        <taxon>Cnidaria</taxon>
        <taxon>Myxozoa</taxon>
        <taxon>Myxosporea</taxon>
        <taxon>Bivalvulida</taxon>
        <taxon>Platysporina</taxon>
        <taxon>Myxobolidae</taxon>
        <taxon>Thelohanellus</taxon>
    </lineage>
</organism>
<dbReference type="GO" id="GO:0010992">
    <property type="term" value="P:ubiquitin recycling"/>
    <property type="evidence" value="ECO:0007669"/>
    <property type="project" value="TreeGrafter"/>
</dbReference>
<dbReference type="SMART" id="SM00320">
    <property type="entry name" value="WD40"/>
    <property type="match status" value="3"/>
</dbReference>
<protein>
    <submittedName>
        <fullName evidence="4">F-box/WD repeat-containing protein lin-23</fullName>
    </submittedName>
</protein>
<comment type="caution">
    <text evidence="4">The sequence shown here is derived from an EMBL/GenBank/DDBJ whole genome shotgun (WGS) entry which is preliminary data.</text>
</comment>
<gene>
    <name evidence="4" type="ORF">RF11_05998</name>
</gene>
<dbReference type="GO" id="GO:0005634">
    <property type="term" value="C:nucleus"/>
    <property type="evidence" value="ECO:0007669"/>
    <property type="project" value="TreeGrafter"/>
</dbReference>
<keyword evidence="5" id="KW-1185">Reference proteome</keyword>
<proteinExistence type="predicted"/>
<evidence type="ECO:0000256" key="3">
    <source>
        <dbReference type="PROSITE-ProRule" id="PRU00221"/>
    </source>
</evidence>
<dbReference type="SUPFAM" id="SSF50978">
    <property type="entry name" value="WD40 repeat-like"/>
    <property type="match status" value="1"/>
</dbReference>
<dbReference type="InterPro" id="IPR015943">
    <property type="entry name" value="WD40/YVTN_repeat-like_dom_sf"/>
</dbReference>
<dbReference type="AlphaFoldDB" id="A0A0C2MXF3"/>
<evidence type="ECO:0000256" key="1">
    <source>
        <dbReference type="ARBA" id="ARBA00022574"/>
    </source>
</evidence>
<keyword evidence="1 3" id="KW-0853">WD repeat</keyword>
<accession>A0A0C2MXF3</accession>
<dbReference type="InterPro" id="IPR001680">
    <property type="entry name" value="WD40_rpt"/>
</dbReference>
<evidence type="ECO:0000256" key="2">
    <source>
        <dbReference type="ARBA" id="ARBA00022737"/>
    </source>
</evidence>
<dbReference type="OrthoDB" id="674604at2759"/>
<feature type="repeat" description="WD" evidence="3">
    <location>
        <begin position="1"/>
        <end position="32"/>
    </location>
</feature>
<dbReference type="PANTHER" id="PTHR19849">
    <property type="entry name" value="PHOSPHOLIPASE A-2-ACTIVATING PROTEIN"/>
    <property type="match status" value="1"/>
</dbReference>
<dbReference type="PANTHER" id="PTHR19849:SF1">
    <property type="entry name" value="F-BOX_WD REPEAT-CONTAINING PROTEIN 7"/>
    <property type="match status" value="1"/>
</dbReference>
<dbReference type="Gene3D" id="2.130.10.10">
    <property type="entry name" value="YVTN repeat-like/Quinoprotein amine dehydrogenase"/>
    <property type="match status" value="1"/>
</dbReference>
<dbReference type="PROSITE" id="PS50082">
    <property type="entry name" value="WD_REPEATS_2"/>
    <property type="match status" value="1"/>
</dbReference>
<name>A0A0C2MXF3_THEKT</name>
<dbReference type="GO" id="GO:0043161">
    <property type="term" value="P:proteasome-mediated ubiquitin-dependent protein catabolic process"/>
    <property type="evidence" value="ECO:0007669"/>
    <property type="project" value="TreeGrafter"/>
</dbReference>
<evidence type="ECO:0000313" key="5">
    <source>
        <dbReference type="Proteomes" id="UP000031668"/>
    </source>
</evidence>